<dbReference type="Proteomes" id="UP000253741">
    <property type="component" value="Unassembled WGS sequence"/>
</dbReference>
<keyword evidence="5" id="KW-1185">Reference proteome</keyword>
<comment type="caution">
    <text evidence="4">The sequence shown here is derived from an EMBL/GenBank/DDBJ whole genome shotgun (WGS) entry which is preliminary data.</text>
</comment>
<dbReference type="PANTHER" id="PTHR13078">
    <property type="entry name" value="PEROXISOMAL MULTIFUNCTIONAL ENZYME TYPE 2-RELATED"/>
    <property type="match status" value="1"/>
</dbReference>
<dbReference type="SUPFAM" id="SSF54637">
    <property type="entry name" value="Thioesterase/thiol ester dehydrase-isomerase"/>
    <property type="match status" value="2"/>
</dbReference>
<dbReference type="Gene3D" id="3.10.129.10">
    <property type="entry name" value="Hotdog Thioesterase"/>
    <property type="match status" value="1"/>
</dbReference>
<dbReference type="CDD" id="cd03448">
    <property type="entry name" value="HDE_HSD"/>
    <property type="match status" value="1"/>
</dbReference>
<gene>
    <name evidence="4" type="ORF">DVH02_19325</name>
</gene>
<evidence type="ECO:0000259" key="2">
    <source>
        <dbReference type="Pfam" id="PF01575"/>
    </source>
</evidence>
<dbReference type="AlphaFoldDB" id="A0A370B7C2"/>
<evidence type="ECO:0000313" key="4">
    <source>
        <dbReference type="EMBL" id="RDG36552.1"/>
    </source>
</evidence>
<dbReference type="Pfam" id="PF22622">
    <property type="entry name" value="MFE-2_hydrat-2_N"/>
    <property type="match status" value="1"/>
</dbReference>
<dbReference type="OrthoDB" id="5522043at2"/>
<evidence type="ECO:0000313" key="5">
    <source>
        <dbReference type="Proteomes" id="UP000253741"/>
    </source>
</evidence>
<dbReference type="GO" id="GO:0044594">
    <property type="term" value="F:17-beta-hydroxysteroid dehydrogenase (NAD+) activity"/>
    <property type="evidence" value="ECO:0007669"/>
    <property type="project" value="TreeGrafter"/>
</dbReference>
<name>A0A370B7C2_9ACTN</name>
<dbReference type="EMBL" id="QQNA01000151">
    <property type="protein sequence ID" value="RDG36552.1"/>
    <property type="molecule type" value="Genomic_DNA"/>
</dbReference>
<dbReference type="GO" id="GO:0006635">
    <property type="term" value="P:fatty acid beta-oxidation"/>
    <property type="evidence" value="ECO:0007669"/>
    <property type="project" value="TreeGrafter"/>
</dbReference>
<feature type="domain" description="Peroxisomal multifunctional enzyme type 2-like N-terminal" evidence="3">
    <location>
        <begin position="17"/>
        <end position="144"/>
    </location>
</feature>
<reference evidence="4 5" key="1">
    <citation type="submission" date="2018-07" db="EMBL/GenBank/DDBJ databases">
        <title>Streptomyces species from bats.</title>
        <authorList>
            <person name="Dunlap C."/>
        </authorList>
    </citation>
    <scope>NUCLEOTIDE SEQUENCE [LARGE SCALE GENOMIC DNA]</scope>
    <source>
        <strain evidence="4 5">AC230</strain>
    </source>
</reference>
<proteinExistence type="inferred from homology"/>
<dbReference type="GO" id="GO:0003857">
    <property type="term" value="F:(3S)-3-hydroxyacyl-CoA dehydrogenase (NAD+) activity"/>
    <property type="evidence" value="ECO:0007669"/>
    <property type="project" value="TreeGrafter"/>
</dbReference>
<dbReference type="Pfam" id="PF01575">
    <property type="entry name" value="MaoC_dehydratas"/>
    <property type="match status" value="1"/>
</dbReference>
<dbReference type="InterPro" id="IPR002539">
    <property type="entry name" value="MaoC-like_dom"/>
</dbReference>
<sequence>MDPERLLRREFAPVRQRYTARDRALYALGLGLGADPLDARQLAYVREEDGRVFPTMANVLGYPGFWAREEDTGIDWRRLLHVEQSMTLHAPLPPEGEVVGRTRVTGVVDKGVAKGALLHQERRITEAGSGRLLAEVGQVSLLRGDGGCGSTTDAVAPAHRMPGRPPDTVRDLPTLPQAALLYRLNGDTNPVHSDPGTARAAGFERPILHGLCTFGVAVHALLAGPLGWDDTLPHRLRVRFTAPVLPGETLRTESWTDGNVVSFRTTAIERGAVVLDAGRVDLIRPDLT</sequence>
<dbReference type="InterPro" id="IPR054357">
    <property type="entry name" value="MFE-2_N"/>
</dbReference>
<evidence type="ECO:0000256" key="1">
    <source>
        <dbReference type="ARBA" id="ARBA00005254"/>
    </source>
</evidence>
<organism evidence="4 5">
    <name type="scientific">Streptomyces corynorhini</name>
    <dbReference type="NCBI Taxonomy" id="2282652"/>
    <lineage>
        <taxon>Bacteria</taxon>
        <taxon>Bacillati</taxon>
        <taxon>Actinomycetota</taxon>
        <taxon>Actinomycetes</taxon>
        <taxon>Kitasatosporales</taxon>
        <taxon>Streptomycetaceae</taxon>
        <taxon>Streptomyces</taxon>
    </lineage>
</organism>
<dbReference type="InterPro" id="IPR029069">
    <property type="entry name" value="HotDog_dom_sf"/>
</dbReference>
<feature type="domain" description="MaoC-like" evidence="2">
    <location>
        <begin position="161"/>
        <end position="271"/>
    </location>
</feature>
<evidence type="ECO:0000259" key="3">
    <source>
        <dbReference type="Pfam" id="PF22622"/>
    </source>
</evidence>
<accession>A0A370B7C2</accession>
<dbReference type="GO" id="GO:0004300">
    <property type="term" value="F:enoyl-CoA hydratase activity"/>
    <property type="evidence" value="ECO:0007669"/>
    <property type="project" value="TreeGrafter"/>
</dbReference>
<comment type="similarity">
    <text evidence="1">Belongs to the enoyl-CoA hydratase/isomerase family.</text>
</comment>
<dbReference type="PANTHER" id="PTHR13078:SF56">
    <property type="entry name" value="PEROXISOMAL MULTIFUNCTIONAL ENZYME TYPE 2"/>
    <property type="match status" value="1"/>
</dbReference>
<protein>
    <submittedName>
        <fullName evidence="4">3-alpha,7-alpha, 12-alpha-trihydroxy-5-beta-cholest-24-enoyl-CoA hydratase</fullName>
    </submittedName>
</protein>
<dbReference type="RefSeq" id="WP_114625080.1">
    <property type="nucleotide sequence ID" value="NZ_QQNA01000151.1"/>
</dbReference>